<name>A0A1T3I1F8_ELIME</name>
<keyword evidence="10" id="KW-1185">Reference proteome</keyword>
<evidence type="ECO:0000256" key="5">
    <source>
        <dbReference type="ARBA" id="ARBA00022692"/>
    </source>
</evidence>
<dbReference type="InterPro" id="IPR002781">
    <property type="entry name" value="TM_pro_TauE-like"/>
</dbReference>
<reference evidence="9 10" key="1">
    <citation type="submission" date="2016-11" db="EMBL/GenBank/DDBJ databases">
        <title>Genome sequence and comparative genomic analysis of clinical strain Elizabethkingia meningoseptica 61421 PRCM.</title>
        <authorList>
            <person name="Wang M."/>
            <person name="Hu S."/>
            <person name="Cao L."/>
            <person name="Jiang T."/>
            <person name="Zhou Y."/>
            <person name="Ming D."/>
        </authorList>
    </citation>
    <scope>NUCLEOTIDE SEQUENCE [LARGE SCALE GENOMIC DNA]</scope>
    <source>
        <strain evidence="9 10">61421 PRCM</strain>
    </source>
</reference>
<comment type="similarity">
    <text evidence="2 8">Belongs to the 4-toluene sulfonate uptake permease (TSUP) (TC 2.A.102) family.</text>
</comment>
<evidence type="ECO:0000256" key="7">
    <source>
        <dbReference type="ARBA" id="ARBA00023136"/>
    </source>
</evidence>
<sequence>MTILIFTLILLAGAYMAGLLGSLTGLGGGVIIIPLLTLVFHVDIRYAIGAALLASIATSSGAASAFVKEGITNIRLGMFLEIATTIGAVVGAFIAIYMPTNAIAVIFGVVLIFSAAMTVRKKHEAKLVKGSKLSEKLKLNSTYPVDGKKVSYQLTNVAGGFSLMTVAGVLSGLLGIGSGSLKVLAMDSTMKIPFKVSTTTSNFMIGVTAAASAVVYLQRGYMDPGIAFPVVLGVLCGALTGAKILPKINPRTLRIIFAVAITLVAIEMIINGFNHKF</sequence>
<accession>A0A1T3I1F8</accession>
<feature type="transmembrane region" description="Helical" evidence="8">
    <location>
        <begin position="252"/>
        <end position="273"/>
    </location>
</feature>
<keyword evidence="7 8" id="KW-0472">Membrane</keyword>
<dbReference type="Proteomes" id="UP000188947">
    <property type="component" value="Unassembled WGS sequence"/>
</dbReference>
<evidence type="ECO:0000256" key="8">
    <source>
        <dbReference type="RuleBase" id="RU363041"/>
    </source>
</evidence>
<evidence type="ECO:0000256" key="3">
    <source>
        <dbReference type="ARBA" id="ARBA00022448"/>
    </source>
</evidence>
<feature type="transmembrane region" description="Helical" evidence="8">
    <location>
        <begin position="79"/>
        <end position="96"/>
    </location>
</feature>
<evidence type="ECO:0000313" key="9">
    <source>
        <dbReference type="EMBL" id="OOH94134.1"/>
    </source>
</evidence>
<keyword evidence="3" id="KW-0813">Transport</keyword>
<dbReference type="EMBL" id="MPOG01000014">
    <property type="protein sequence ID" value="OOH94134.1"/>
    <property type="molecule type" value="Genomic_DNA"/>
</dbReference>
<dbReference type="PANTHER" id="PTHR30269">
    <property type="entry name" value="TRANSMEMBRANE PROTEIN YFCA"/>
    <property type="match status" value="1"/>
</dbReference>
<evidence type="ECO:0000256" key="2">
    <source>
        <dbReference type="ARBA" id="ARBA00009142"/>
    </source>
</evidence>
<evidence type="ECO:0000256" key="1">
    <source>
        <dbReference type="ARBA" id="ARBA00004651"/>
    </source>
</evidence>
<evidence type="ECO:0000313" key="10">
    <source>
        <dbReference type="Proteomes" id="UP000188947"/>
    </source>
</evidence>
<keyword evidence="5 8" id="KW-0812">Transmembrane</keyword>
<proteinExistence type="inferred from homology"/>
<gene>
    <name evidence="9" type="ORF">BMF97_12260</name>
</gene>
<dbReference type="eggNOG" id="COG0730">
    <property type="taxonomic scope" value="Bacteria"/>
</dbReference>
<dbReference type="OrthoDB" id="9777163at2"/>
<dbReference type="RefSeq" id="WP_070904463.1">
    <property type="nucleotide sequence ID" value="NZ_CP016378.1"/>
</dbReference>
<keyword evidence="6 8" id="KW-1133">Transmembrane helix</keyword>
<feature type="transmembrane region" description="Helical" evidence="8">
    <location>
        <begin position="196"/>
        <end position="217"/>
    </location>
</feature>
<feature type="transmembrane region" description="Helical" evidence="8">
    <location>
        <begin position="46"/>
        <end position="67"/>
    </location>
</feature>
<dbReference type="InterPro" id="IPR052017">
    <property type="entry name" value="TSUP"/>
</dbReference>
<keyword evidence="4 8" id="KW-1003">Cell membrane</keyword>
<evidence type="ECO:0000256" key="6">
    <source>
        <dbReference type="ARBA" id="ARBA00022989"/>
    </source>
</evidence>
<comment type="caution">
    <text evidence="9">The sequence shown here is derived from an EMBL/GenBank/DDBJ whole genome shotgun (WGS) entry which is preliminary data.</text>
</comment>
<organism evidence="9 10">
    <name type="scientific">Elizabethkingia meningoseptica</name>
    <name type="common">Chryseobacterium meningosepticum</name>
    <dbReference type="NCBI Taxonomy" id="238"/>
    <lineage>
        <taxon>Bacteria</taxon>
        <taxon>Pseudomonadati</taxon>
        <taxon>Bacteroidota</taxon>
        <taxon>Flavobacteriia</taxon>
        <taxon>Flavobacteriales</taxon>
        <taxon>Weeksellaceae</taxon>
        <taxon>Elizabethkingia</taxon>
    </lineage>
</organism>
<feature type="transmembrane region" description="Helical" evidence="8">
    <location>
        <begin position="157"/>
        <end position="176"/>
    </location>
</feature>
<feature type="transmembrane region" description="Helical" evidence="8">
    <location>
        <begin position="226"/>
        <end position="246"/>
    </location>
</feature>
<dbReference type="AlphaFoldDB" id="A0A1T3I1F8"/>
<dbReference type="STRING" id="238.BBD35_11580"/>
<dbReference type="GO" id="GO:0005886">
    <property type="term" value="C:plasma membrane"/>
    <property type="evidence" value="ECO:0007669"/>
    <property type="project" value="UniProtKB-SubCell"/>
</dbReference>
<protein>
    <recommendedName>
        <fullName evidence="8">Probable membrane transporter protein</fullName>
    </recommendedName>
</protein>
<feature type="transmembrane region" description="Helical" evidence="8">
    <location>
        <begin position="102"/>
        <end position="119"/>
    </location>
</feature>
<evidence type="ECO:0000256" key="4">
    <source>
        <dbReference type="ARBA" id="ARBA00022475"/>
    </source>
</evidence>
<dbReference type="Pfam" id="PF01925">
    <property type="entry name" value="TauE"/>
    <property type="match status" value="1"/>
</dbReference>
<dbReference type="PANTHER" id="PTHR30269:SF23">
    <property type="entry name" value="MEMBRANE TRANSPORTER PROTEIN YDHB-RELATED"/>
    <property type="match status" value="1"/>
</dbReference>
<comment type="subcellular location">
    <subcellularLocation>
        <location evidence="1 8">Cell membrane</location>
        <topology evidence="1 8">Multi-pass membrane protein</topology>
    </subcellularLocation>
</comment>